<evidence type="ECO:0000256" key="1">
    <source>
        <dbReference type="ARBA" id="ARBA00004496"/>
    </source>
</evidence>
<comment type="similarity">
    <text evidence="2">Belongs to the SVF1 family.</text>
</comment>
<dbReference type="PANTHER" id="PTHR47107">
    <property type="entry name" value="SVF1-LIKE PROTEIN YDR222W-RELATED"/>
    <property type="match status" value="1"/>
</dbReference>
<organism evidence="6 7">
    <name type="scientific">Lachancea quebecensis</name>
    <dbReference type="NCBI Taxonomy" id="1654605"/>
    <lineage>
        <taxon>Eukaryota</taxon>
        <taxon>Fungi</taxon>
        <taxon>Dikarya</taxon>
        <taxon>Ascomycota</taxon>
        <taxon>Saccharomycotina</taxon>
        <taxon>Saccharomycetes</taxon>
        <taxon>Saccharomycetales</taxon>
        <taxon>Saccharomycetaceae</taxon>
        <taxon>Lachancea</taxon>
    </lineage>
</organism>
<dbReference type="AlphaFoldDB" id="A0A0P1L0N6"/>
<evidence type="ECO:0000259" key="5">
    <source>
        <dbReference type="Pfam" id="PF17187"/>
    </source>
</evidence>
<dbReference type="Pfam" id="PF17187">
    <property type="entry name" value="Svf1_C"/>
    <property type="match status" value="1"/>
</dbReference>
<dbReference type="Pfam" id="PF08622">
    <property type="entry name" value="Svf1"/>
    <property type="match status" value="1"/>
</dbReference>
<feature type="domain" description="Svf1-like N-terminal" evidence="4">
    <location>
        <begin position="56"/>
        <end position="234"/>
    </location>
</feature>
<accession>A0A0P1L0N6</accession>
<dbReference type="Proteomes" id="UP000236544">
    <property type="component" value="Unassembled WGS sequence"/>
</dbReference>
<dbReference type="OrthoDB" id="2590239at2759"/>
<sequence length="414" mass="46133">MLKWIQGGISAVTGIAEPEYGKDFIHPVTEQVKGKQPFHVAEREDFNWLSPTHTNVETQTFYFTDLKQGYIGFAQVIHSNVVGIHTTAQFTFRLYNVKEPKLNVWTSTKLTNFRIDGPNFYADDLTIEMNEAGSQVRFQSSVNPASVIDLTFERAVPGVKVGASGTTYYGDNLEQPWGSMRHVFWPRNFCHGTLKVKPELDSESEAEAENEVPTQEIVFEKGSPVFSMFVMALQGMKPHHAAKAWNFLNFQSETHSAVLMEFTTPKSYANTKICVGILCDEKDIIAVTIDNNFEHLDTKVDSVGWPVPHKIDVAFKGVKSDVSDEEVANASPVAALASGPLEQLVERVDVMSEIPSFVKNIVSGVAGTKPYIYQYANDFSLRVDDEAPVSGTGWCEITFISEAEEVTEESYTET</sequence>
<proteinExistence type="inferred from homology"/>
<dbReference type="InterPro" id="IPR051385">
    <property type="entry name" value="Ceramide-binding_SVF1"/>
</dbReference>
<feature type="domain" description="Svf1-like C-terminal" evidence="5">
    <location>
        <begin position="236"/>
        <end position="401"/>
    </location>
</feature>
<evidence type="ECO:0000256" key="2">
    <source>
        <dbReference type="ARBA" id="ARBA00009069"/>
    </source>
</evidence>
<keyword evidence="7" id="KW-1185">Reference proteome</keyword>
<gene>
    <name evidence="6" type="ORF">LAQU0_S10e01618g</name>
</gene>
<evidence type="ECO:0000313" key="7">
    <source>
        <dbReference type="Proteomes" id="UP000236544"/>
    </source>
</evidence>
<evidence type="ECO:0000259" key="4">
    <source>
        <dbReference type="Pfam" id="PF08622"/>
    </source>
</evidence>
<dbReference type="GO" id="GO:0006979">
    <property type="term" value="P:response to oxidative stress"/>
    <property type="evidence" value="ECO:0007669"/>
    <property type="project" value="InterPro"/>
</dbReference>
<evidence type="ECO:0000256" key="3">
    <source>
        <dbReference type="ARBA" id="ARBA00022490"/>
    </source>
</evidence>
<evidence type="ECO:0000313" key="6">
    <source>
        <dbReference type="EMBL" id="CUS23490.1"/>
    </source>
</evidence>
<name>A0A0P1L0N6_9SACH</name>
<dbReference type="EMBL" id="LN890547">
    <property type="protein sequence ID" value="CUS23490.1"/>
    <property type="molecule type" value="Genomic_DNA"/>
</dbReference>
<dbReference type="GO" id="GO:0005737">
    <property type="term" value="C:cytoplasm"/>
    <property type="evidence" value="ECO:0007669"/>
    <property type="project" value="UniProtKB-SubCell"/>
</dbReference>
<keyword evidence="3" id="KW-0963">Cytoplasm</keyword>
<comment type="subcellular location">
    <subcellularLocation>
        <location evidence="1">Cytoplasm</location>
    </subcellularLocation>
</comment>
<dbReference type="InterPro" id="IPR013931">
    <property type="entry name" value="Svf1-like_N"/>
</dbReference>
<dbReference type="PANTHER" id="PTHR47107:SF1">
    <property type="entry name" value="CERAMIDE-BINDING PROTEIN SVF1-RELATED"/>
    <property type="match status" value="1"/>
</dbReference>
<dbReference type="InterPro" id="IPR033394">
    <property type="entry name" value="Svf1-like_C"/>
</dbReference>
<dbReference type="SUPFAM" id="SSF159245">
    <property type="entry name" value="AttH-like"/>
    <property type="match status" value="1"/>
</dbReference>
<reference evidence="7" key="1">
    <citation type="submission" date="2015-10" db="EMBL/GenBank/DDBJ databases">
        <authorList>
            <person name="Devillers H."/>
        </authorList>
    </citation>
    <scope>NUCLEOTIDE SEQUENCE [LARGE SCALE GENOMIC DNA]</scope>
</reference>
<protein>
    <submittedName>
        <fullName evidence="6">LAQU0S10e01618g1_1</fullName>
    </submittedName>
</protein>